<dbReference type="Pfam" id="PF01585">
    <property type="entry name" value="G-patch"/>
    <property type="match status" value="1"/>
</dbReference>
<evidence type="ECO:0000256" key="4">
    <source>
        <dbReference type="ARBA" id="ARBA00018964"/>
    </source>
</evidence>
<evidence type="ECO:0000256" key="3">
    <source>
        <dbReference type="ARBA" id="ARBA00010306"/>
    </source>
</evidence>
<organism evidence="12 13">
    <name type="scientific">Claviceps arundinis</name>
    <dbReference type="NCBI Taxonomy" id="1623583"/>
    <lineage>
        <taxon>Eukaryota</taxon>
        <taxon>Fungi</taxon>
        <taxon>Dikarya</taxon>
        <taxon>Ascomycota</taxon>
        <taxon>Pezizomycotina</taxon>
        <taxon>Sordariomycetes</taxon>
        <taxon>Hypocreomycetidae</taxon>
        <taxon>Hypocreales</taxon>
        <taxon>Clavicipitaceae</taxon>
        <taxon>Claviceps</taxon>
    </lineage>
</organism>
<dbReference type="InterPro" id="IPR000467">
    <property type="entry name" value="G_patch_dom"/>
</dbReference>
<dbReference type="GO" id="GO:0005737">
    <property type="term" value="C:cytoplasm"/>
    <property type="evidence" value="ECO:0007669"/>
    <property type="project" value="UniProtKB-SubCell"/>
</dbReference>
<dbReference type="PANTHER" id="PTHR14195">
    <property type="entry name" value="G PATCH DOMAIN CONTAINING PROTEIN 2"/>
    <property type="match status" value="1"/>
</dbReference>
<comment type="caution">
    <text evidence="12">The sequence shown here is derived from an EMBL/GenBank/DDBJ whole genome shotgun (WGS) entry which is preliminary data.</text>
</comment>
<evidence type="ECO:0000256" key="7">
    <source>
        <dbReference type="ARBA" id="ARBA00023187"/>
    </source>
</evidence>
<feature type="region of interest" description="Disordered" evidence="9">
    <location>
        <begin position="254"/>
        <end position="306"/>
    </location>
</feature>
<feature type="region of interest" description="Disordered" evidence="9">
    <location>
        <begin position="339"/>
        <end position="362"/>
    </location>
</feature>
<protein>
    <recommendedName>
        <fullName evidence="4">Protein SQS1</fullName>
    </recommendedName>
</protein>
<evidence type="ECO:0000259" key="11">
    <source>
        <dbReference type="PROSITE" id="PS51061"/>
    </source>
</evidence>
<feature type="domain" description="G-patch" evidence="10">
    <location>
        <begin position="581"/>
        <end position="624"/>
    </location>
</feature>
<dbReference type="EMBL" id="SRPS01000421">
    <property type="protein sequence ID" value="KAG5958147.1"/>
    <property type="molecule type" value="Genomic_DNA"/>
</dbReference>
<dbReference type="PROSITE" id="PS50174">
    <property type="entry name" value="G_PATCH"/>
    <property type="match status" value="1"/>
</dbReference>
<evidence type="ECO:0000256" key="6">
    <source>
        <dbReference type="ARBA" id="ARBA00022664"/>
    </source>
</evidence>
<dbReference type="InterPro" id="IPR034082">
    <property type="entry name" value="R3H_G-patch"/>
</dbReference>
<keyword evidence="5" id="KW-0963">Cytoplasm</keyword>
<gene>
    <name evidence="12" type="ORF">E4U56_005782</name>
</gene>
<evidence type="ECO:0000313" key="12">
    <source>
        <dbReference type="EMBL" id="KAG5958147.1"/>
    </source>
</evidence>
<dbReference type="SMART" id="SM00393">
    <property type="entry name" value="R3H"/>
    <property type="match status" value="1"/>
</dbReference>
<dbReference type="Pfam" id="PF01424">
    <property type="entry name" value="R3H"/>
    <property type="match status" value="1"/>
</dbReference>
<dbReference type="InterPro" id="IPR051189">
    <property type="entry name" value="Splicing_assoc_domain"/>
</dbReference>
<dbReference type="GO" id="GO:0008380">
    <property type="term" value="P:RNA splicing"/>
    <property type="evidence" value="ECO:0007669"/>
    <property type="project" value="UniProtKB-KW"/>
</dbReference>
<keyword evidence="6" id="KW-0507">mRNA processing</keyword>
<evidence type="ECO:0000259" key="10">
    <source>
        <dbReference type="PROSITE" id="PS50174"/>
    </source>
</evidence>
<dbReference type="SMART" id="SM00443">
    <property type="entry name" value="G_patch"/>
    <property type="match status" value="1"/>
</dbReference>
<comment type="similarity">
    <text evidence="3">Belongs to the SQS1 family.</text>
</comment>
<reference evidence="12" key="1">
    <citation type="journal article" date="2020" name="bioRxiv">
        <title>Whole genome comparisons of ergot fungi reveals the divergence and evolution of species within the genus Claviceps are the result of varying mechanisms driving genome evolution and host range expansion.</title>
        <authorList>
            <person name="Wyka S.A."/>
            <person name="Mondo S.J."/>
            <person name="Liu M."/>
            <person name="Dettman J."/>
            <person name="Nalam V."/>
            <person name="Broders K.D."/>
        </authorList>
    </citation>
    <scope>NUCLEOTIDE SEQUENCE</scope>
    <source>
        <strain evidence="12">CCC 1102</strain>
    </source>
</reference>
<evidence type="ECO:0000256" key="5">
    <source>
        <dbReference type="ARBA" id="ARBA00022490"/>
    </source>
</evidence>
<name>A0A9P7MMK4_9HYPO</name>
<feature type="compositionally biased region" description="Polar residues" evidence="9">
    <location>
        <begin position="339"/>
        <end position="357"/>
    </location>
</feature>
<keyword evidence="7" id="KW-0508">mRNA splicing</keyword>
<dbReference type="CDD" id="cd02646">
    <property type="entry name" value="R3H_G-patch"/>
    <property type="match status" value="1"/>
</dbReference>
<dbReference type="GO" id="GO:0005634">
    <property type="term" value="C:nucleus"/>
    <property type="evidence" value="ECO:0007669"/>
    <property type="project" value="UniProtKB-SubCell"/>
</dbReference>
<sequence length="624" mass="70195">MLDEHDVCESTLANIARENHFRDRSILNEENLLRNRPVHFVSCDPNEPLESISSDEAGNNPIDIKKAGGAVQHIFHANDHDKTQRFPTPEHTFSHSDEARNLDTLSPCLRQVTGHQVDQNMPTDKVFVIDTTGKKMTRRTRQKSTKLPRKPPSPESSSGDDIILFRGRKLHSETLYIEKDAQRRSLPTIGSTHPQRPIDNTRSISQTFRRPITRKNNIIPQMGKPNRVPTDLEDILLDYIANIRENGELEQTYNFQTPNNCHDLDGSDDDFGIGSDRSGEPRYGGSYLSDDNGHQHPNKIASTSDRQHVCHLKEGDDDNLSNSSDDQDALATSVANQMLGSNSVPDMNSFHDSSSSDTQKKSYALTQQEADFDILDRNRPSVQRVRRGKGVRAKDVGFSNCDSDLEHQLQVAWKNDRRRKKERKQQRDELRMLGLLRKKNAVDDLKLKYPSGMSILQVAQELRSFLQKGDECVTFPPMDAHSRKVVHELAQTFNIKSKSIGKGEQRRPSLYRTARTLPYSETAFDRAACRIHRKFLPRVDTKGKGKSKMSSKKQNKLDTPKSAIDYLEGEIVGAAAPELGIGNRGRAMLEKMGWSCGTALGAEDNKGILQPVSLTMKRSKAGLG</sequence>
<dbReference type="InterPro" id="IPR001374">
    <property type="entry name" value="R3H_dom"/>
</dbReference>
<proteinExistence type="inferred from homology"/>
<dbReference type="GO" id="GO:0003676">
    <property type="term" value="F:nucleic acid binding"/>
    <property type="evidence" value="ECO:0007669"/>
    <property type="project" value="UniProtKB-UniRule"/>
</dbReference>
<evidence type="ECO:0000256" key="8">
    <source>
        <dbReference type="ARBA" id="ARBA00023242"/>
    </source>
</evidence>
<evidence type="ECO:0000313" key="13">
    <source>
        <dbReference type="Proteomes" id="UP000784919"/>
    </source>
</evidence>
<evidence type="ECO:0000256" key="1">
    <source>
        <dbReference type="ARBA" id="ARBA00004123"/>
    </source>
</evidence>
<feature type="domain" description="R3H" evidence="11">
    <location>
        <begin position="452"/>
        <end position="514"/>
    </location>
</feature>
<dbReference type="Gene3D" id="3.30.1370.50">
    <property type="entry name" value="R3H-like domain"/>
    <property type="match status" value="1"/>
</dbReference>
<comment type="subcellular location">
    <subcellularLocation>
        <location evidence="2">Cytoplasm</location>
    </subcellularLocation>
    <subcellularLocation>
        <location evidence="1">Nucleus</location>
    </subcellularLocation>
</comment>
<feature type="region of interest" description="Disordered" evidence="9">
    <location>
        <begin position="132"/>
        <end position="163"/>
    </location>
</feature>
<evidence type="ECO:0000256" key="2">
    <source>
        <dbReference type="ARBA" id="ARBA00004496"/>
    </source>
</evidence>
<dbReference type="GO" id="GO:0006397">
    <property type="term" value="P:mRNA processing"/>
    <property type="evidence" value="ECO:0007669"/>
    <property type="project" value="UniProtKB-KW"/>
</dbReference>
<dbReference type="InterPro" id="IPR036867">
    <property type="entry name" value="R3H_dom_sf"/>
</dbReference>
<dbReference type="AlphaFoldDB" id="A0A9P7MMK4"/>
<evidence type="ECO:0000256" key="9">
    <source>
        <dbReference type="SAM" id="MobiDB-lite"/>
    </source>
</evidence>
<dbReference type="OrthoDB" id="21470at2759"/>
<accession>A0A9P7MMK4</accession>
<dbReference type="Proteomes" id="UP000784919">
    <property type="component" value="Unassembled WGS sequence"/>
</dbReference>
<keyword evidence="8" id="KW-0539">Nucleus</keyword>
<dbReference type="SUPFAM" id="SSF82708">
    <property type="entry name" value="R3H domain"/>
    <property type="match status" value="1"/>
</dbReference>
<feature type="compositionally biased region" description="Basic residues" evidence="9">
    <location>
        <begin position="135"/>
        <end position="149"/>
    </location>
</feature>
<dbReference type="PROSITE" id="PS51061">
    <property type="entry name" value="R3H"/>
    <property type="match status" value="1"/>
</dbReference>